<dbReference type="InterPro" id="IPR051678">
    <property type="entry name" value="AGP_Transferase"/>
</dbReference>
<dbReference type="Gene3D" id="3.90.1200.10">
    <property type="match status" value="1"/>
</dbReference>
<dbReference type="EMBL" id="JADNRY010000713">
    <property type="protein sequence ID" value="KAF9029205.1"/>
    <property type="molecule type" value="Genomic_DNA"/>
</dbReference>
<dbReference type="SUPFAM" id="SSF56112">
    <property type="entry name" value="Protein kinase-like (PK-like)"/>
    <property type="match status" value="1"/>
</dbReference>
<dbReference type="InterPro" id="IPR002575">
    <property type="entry name" value="Aminoglycoside_PTrfase"/>
</dbReference>
<dbReference type="Proteomes" id="UP000772434">
    <property type="component" value="Unassembled WGS sequence"/>
</dbReference>
<dbReference type="PANTHER" id="PTHR21310">
    <property type="entry name" value="AMINOGLYCOSIDE PHOSPHOTRANSFERASE-RELATED-RELATED"/>
    <property type="match status" value="1"/>
</dbReference>
<accession>A0A9P5P5M0</accession>
<dbReference type="OrthoDB" id="5598852at2759"/>
<organism evidence="2 3">
    <name type="scientific">Rhodocollybia butyracea</name>
    <dbReference type="NCBI Taxonomy" id="206335"/>
    <lineage>
        <taxon>Eukaryota</taxon>
        <taxon>Fungi</taxon>
        <taxon>Dikarya</taxon>
        <taxon>Basidiomycota</taxon>
        <taxon>Agaricomycotina</taxon>
        <taxon>Agaricomycetes</taxon>
        <taxon>Agaricomycetidae</taxon>
        <taxon>Agaricales</taxon>
        <taxon>Marasmiineae</taxon>
        <taxon>Omphalotaceae</taxon>
        <taxon>Rhodocollybia</taxon>
    </lineage>
</organism>
<evidence type="ECO:0000313" key="3">
    <source>
        <dbReference type="Proteomes" id="UP000772434"/>
    </source>
</evidence>
<dbReference type="InterPro" id="IPR011009">
    <property type="entry name" value="Kinase-like_dom_sf"/>
</dbReference>
<dbReference type="Pfam" id="PF01636">
    <property type="entry name" value="APH"/>
    <property type="match status" value="1"/>
</dbReference>
<dbReference type="PANTHER" id="PTHR21310:SF15">
    <property type="entry name" value="AMINOGLYCOSIDE PHOSPHOTRANSFERASE DOMAIN-CONTAINING PROTEIN"/>
    <property type="match status" value="1"/>
</dbReference>
<evidence type="ECO:0000259" key="1">
    <source>
        <dbReference type="Pfam" id="PF01636"/>
    </source>
</evidence>
<proteinExistence type="predicted"/>
<sequence>MEKCPGVSLDTVIDTMTLQELTHIASQLQTILAEMQRPRSKTLGSITGKRYDNCFFPPHVLPSHAFSSYSRPVVKTASSRPIRFAHADLLPRNIMVDGMTITAVIDWATAGFWPGFWEYCRMHNPEWASPGWDRVLGLVFPEERRSEEIKAACYLNRIVMDYFWV</sequence>
<dbReference type="AlphaFoldDB" id="A0A9P5P5M0"/>
<protein>
    <recommendedName>
        <fullName evidence="1">Aminoglycoside phosphotransferase domain-containing protein</fullName>
    </recommendedName>
</protein>
<reference evidence="2" key="1">
    <citation type="submission" date="2020-11" db="EMBL/GenBank/DDBJ databases">
        <authorList>
            <consortium name="DOE Joint Genome Institute"/>
            <person name="Ahrendt S."/>
            <person name="Riley R."/>
            <person name="Andreopoulos W."/>
            <person name="Labutti K."/>
            <person name="Pangilinan J."/>
            <person name="Ruiz-Duenas F.J."/>
            <person name="Barrasa J.M."/>
            <person name="Sanchez-Garcia M."/>
            <person name="Camarero S."/>
            <person name="Miyauchi S."/>
            <person name="Serrano A."/>
            <person name="Linde D."/>
            <person name="Babiker R."/>
            <person name="Drula E."/>
            <person name="Ayuso-Fernandez I."/>
            <person name="Pacheco R."/>
            <person name="Padilla G."/>
            <person name="Ferreira P."/>
            <person name="Barriuso J."/>
            <person name="Kellner H."/>
            <person name="Castanera R."/>
            <person name="Alfaro M."/>
            <person name="Ramirez L."/>
            <person name="Pisabarro A.G."/>
            <person name="Kuo A."/>
            <person name="Tritt A."/>
            <person name="Lipzen A."/>
            <person name="He G."/>
            <person name="Yan M."/>
            <person name="Ng V."/>
            <person name="Cullen D."/>
            <person name="Martin F."/>
            <person name="Rosso M.-N."/>
            <person name="Henrissat B."/>
            <person name="Hibbett D."/>
            <person name="Martinez A.T."/>
            <person name="Grigoriev I.V."/>
        </authorList>
    </citation>
    <scope>NUCLEOTIDE SEQUENCE</scope>
    <source>
        <strain evidence="2">AH 40177</strain>
    </source>
</reference>
<gene>
    <name evidence="2" type="ORF">BDP27DRAFT_1306516</name>
</gene>
<comment type="caution">
    <text evidence="2">The sequence shown here is derived from an EMBL/GenBank/DDBJ whole genome shotgun (WGS) entry which is preliminary data.</text>
</comment>
<keyword evidence="3" id="KW-1185">Reference proteome</keyword>
<name>A0A9P5P5M0_9AGAR</name>
<evidence type="ECO:0000313" key="2">
    <source>
        <dbReference type="EMBL" id="KAF9029205.1"/>
    </source>
</evidence>
<feature type="domain" description="Aminoglycoside phosphotransferase" evidence="1">
    <location>
        <begin position="79"/>
        <end position="134"/>
    </location>
</feature>